<comment type="caution">
    <text evidence="2">The sequence shown here is derived from an EMBL/GenBank/DDBJ whole genome shotgun (WGS) entry which is preliminary data.</text>
</comment>
<feature type="chain" id="PRO_5021791574" description="DUF3888 domain-containing protein" evidence="1">
    <location>
        <begin position="24"/>
        <end position="115"/>
    </location>
</feature>
<sequence length="115" mass="13071">MFISRSGKSILTIILLLTNSWSAAQHIDNISTMDPDDVKSLCTTMLNYYSPHGVRNDEIKKAVIKFLPETFKWKVVYSLSQPTTQNYTAYATAICYVSGPLDKVTVRIQYSEKKQ</sequence>
<dbReference type="Proteomes" id="UP000321306">
    <property type="component" value="Unassembled WGS sequence"/>
</dbReference>
<dbReference type="EMBL" id="BJXB01000001">
    <property type="protein sequence ID" value="GEM44405.1"/>
    <property type="molecule type" value="Genomic_DNA"/>
</dbReference>
<keyword evidence="1" id="KW-0732">Signal</keyword>
<protein>
    <recommendedName>
        <fullName evidence="4">DUF3888 domain-containing protein</fullName>
    </recommendedName>
</protein>
<accession>A0A511MUY8</accession>
<evidence type="ECO:0008006" key="4">
    <source>
        <dbReference type="Google" id="ProtNLM"/>
    </source>
</evidence>
<organism evidence="2 3">
    <name type="scientific">Deinococcus cellulosilyticus (strain DSM 18568 / NBRC 106333 / KACC 11606 / 5516J-15)</name>
    <dbReference type="NCBI Taxonomy" id="1223518"/>
    <lineage>
        <taxon>Bacteria</taxon>
        <taxon>Thermotogati</taxon>
        <taxon>Deinococcota</taxon>
        <taxon>Deinococci</taxon>
        <taxon>Deinococcales</taxon>
        <taxon>Deinococcaceae</taxon>
        <taxon>Deinococcus</taxon>
    </lineage>
</organism>
<evidence type="ECO:0000313" key="2">
    <source>
        <dbReference type="EMBL" id="GEM44405.1"/>
    </source>
</evidence>
<evidence type="ECO:0000256" key="1">
    <source>
        <dbReference type="SAM" id="SignalP"/>
    </source>
</evidence>
<dbReference type="AlphaFoldDB" id="A0A511MUY8"/>
<keyword evidence="3" id="KW-1185">Reference proteome</keyword>
<gene>
    <name evidence="2" type="ORF">DC3_00400</name>
</gene>
<name>A0A511MUY8_DEIC1</name>
<reference evidence="2 3" key="1">
    <citation type="submission" date="2019-07" db="EMBL/GenBank/DDBJ databases">
        <title>Whole genome shotgun sequence of Deinococcus cellulosilyticus NBRC 106333.</title>
        <authorList>
            <person name="Hosoyama A."/>
            <person name="Uohara A."/>
            <person name="Ohji S."/>
            <person name="Ichikawa N."/>
        </authorList>
    </citation>
    <scope>NUCLEOTIDE SEQUENCE [LARGE SCALE GENOMIC DNA]</scope>
    <source>
        <strain evidence="2 3">NBRC 106333</strain>
    </source>
</reference>
<feature type="signal peptide" evidence="1">
    <location>
        <begin position="1"/>
        <end position="23"/>
    </location>
</feature>
<proteinExistence type="predicted"/>
<evidence type="ECO:0000313" key="3">
    <source>
        <dbReference type="Proteomes" id="UP000321306"/>
    </source>
</evidence>